<name>A0ABP6L3N2_9ACTN</name>
<evidence type="ECO:0000256" key="2">
    <source>
        <dbReference type="ARBA" id="ARBA00023004"/>
    </source>
</evidence>
<proteinExistence type="predicted"/>
<sequence>MRSDLEILRGLAARLRGTDGFSADPREVFDELRRASAGGIADYAGITYERIAAETGVFWPCPAEDHPGTPRPFLDRFPTPDGRARFLPVEHRPPDEDVDAEYPLYLTTGRVLAHYQSGAQTRRIASLNAAAPEGFVELHPDLAERLDVTHGERLRVIGRRGETEAPARVSAAIRPDTVFMPFHWPGVNLLTNPALDPVSRMPEFKVCAVRVERAR</sequence>
<keyword evidence="2" id="KW-0408">Iron</keyword>
<organism evidence="5 6">
    <name type="scientific">Streptosporangium longisporum</name>
    <dbReference type="NCBI Taxonomy" id="46187"/>
    <lineage>
        <taxon>Bacteria</taxon>
        <taxon>Bacillati</taxon>
        <taxon>Actinomycetota</taxon>
        <taxon>Actinomycetes</taxon>
        <taxon>Streptosporangiales</taxon>
        <taxon>Streptosporangiaceae</taxon>
        <taxon>Streptosporangium</taxon>
    </lineage>
</organism>
<dbReference type="InterPro" id="IPR006657">
    <property type="entry name" value="MoPterin_dinucl-bd_dom"/>
</dbReference>
<dbReference type="InterPro" id="IPR009010">
    <property type="entry name" value="Asp_de-COase-like_dom_sf"/>
</dbReference>
<evidence type="ECO:0000256" key="3">
    <source>
        <dbReference type="ARBA" id="ARBA00023014"/>
    </source>
</evidence>
<feature type="domain" description="Molybdopterin dinucleotide-binding" evidence="4">
    <location>
        <begin position="104"/>
        <end position="208"/>
    </location>
</feature>
<dbReference type="Proteomes" id="UP001499930">
    <property type="component" value="Unassembled WGS sequence"/>
</dbReference>
<dbReference type="PANTHER" id="PTHR43105:SF10">
    <property type="entry name" value="NADH-QUINONE OXIDOREDUCTASE SUBUNIT G"/>
    <property type="match status" value="1"/>
</dbReference>
<keyword evidence="6" id="KW-1185">Reference proteome</keyword>
<dbReference type="Pfam" id="PF01568">
    <property type="entry name" value="Molydop_binding"/>
    <property type="match status" value="1"/>
</dbReference>
<gene>
    <name evidence="5" type="ORF">GCM10017559_65990</name>
</gene>
<evidence type="ECO:0000313" key="6">
    <source>
        <dbReference type="Proteomes" id="UP001499930"/>
    </source>
</evidence>
<dbReference type="CDD" id="cd00508">
    <property type="entry name" value="MopB_CT_Fdh-Nap-like"/>
    <property type="match status" value="1"/>
</dbReference>
<keyword evidence="3" id="KW-0411">Iron-sulfur</keyword>
<comment type="caution">
    <text evidence="5">The sequence shown here is derived from an EMBL/GenBank/DDBJ whole genome shotgun (WGS) entry which is preliminary data.</text>
</comment>
<dbReference type="Gene3D" id="2.40.40.20">
    <property type="match status" value="1"/>
</dbReference>
<dbReference type="Gene3D" id="3.40.50.740">
    <property type="match status" value="1"/>
</dbReference>
<protein>
    <recommendedName>
        <fullName evidence="4">Molybdopterin dinucleotide-binding domain-containing protein</fullName>
    </recommendedName>
</protein>
<dbReference type="InterPro" id="IPR050123">
    <property type="entry name" value="Prok_molybdopt-oxidoreductase"/>
</dbReference>
<evidence type="ECO:0000256" key="1">
    <source>
        <dbReference type="ARBA" id="ARBA00022723"/>
    </source>
</evidence>
<dbReference type="SUPFAM" id="SSF53706">
    <property type="entry name" value="Formate dehydrogenase/DMSO reductase, domains 1-3"/>
    <property type="match status" value="1"/>
</dbReference>
<accession>A0ABP6L3N2</accession>
<evidence type="ECO:0000313" key="5">
    <source>
        <dbReference type="EMBL" id="GAA3030178.1"/>
    </source>
</evidence>
<dbReference type="SUPFAM" id="SSF50692">
    <property type="entry name" value="ADC-like"/>
    <property type="match status" value="1"/>
</dbReference>
<dbReference type="EMBL" id="BAAAWD010000019">
    <property type="protein sequence ID" value="GAA3030178.1"/>
    <property type="molecule type" value="Genomic_DNA"/>
</dbReference>
<reference evidence="6" key="1">
    <citation type="journal article" date="2019" name="Int. J. Syst. Evol. Microbiol.">
        <title>The Global Catalogue of Microorganisms (GCM) 10K type strain sequencing project: providing services to taxonomists for standard genome sequencing and annotation.</title>
        <authorList>
            <consortium name="The Broad Institute Genomics Platform"/>
            <consortium name="The Broad Institute Genome Sequencing Center for Infectious Disease"/>
            <person name="Wu L."/>
            <person name="Ma J."/>
        </authorList>
    </citation>
    <scope>NUCLEOTIDE SEQUENCE [LARGE SCALE GENOMIC DNA]</scope>
    <source>
        <strain evidence="6">JCM 3106</strain>
    </source>
</reference>
<evidence type="ECO:0000259" key="4">
    <source>
        <dbReference type="Pfam" id="PF01568"/>
    </source>
</evidence>
<dbReference type="PANTHER" id="PTHR43105">
    <property type="entry name" value="RESPIRATORY NITRATE REDUCTASE"/>
    <property type="match status" value="1"/>
</dbReference>
<keyword evidence="1" id="KW-0479">Metal-binding</keyword>